<keyword evidence="3" id="KW-1185">Reference proteome</keyword>
<evidence type="ECO:0000313" key="2">
    <source>
        <dbReference type="EMBL" id="SPJ31867.1"/>
    </source>
</evidence>
<evidence type="ECO:0000256" key="1">
    <source>
        <dbReference type="SAM" id="SignalP"/>
    </source>
</evidence>
<dbReference type="RefSeq" id="WP_044045167.1">
    <property type="nucleotide sequence ID" value="NC_005861.2"/>
</dbReference>
<feature type="chain" id="PRO_5015110877" evidence="1">
    <location>
        <begin position="19"/>
        <end position="238"/>
    </location>
</feature>
<evidence type="ECO:0000313" key="3">
    <source>
        <dbReference type="Proteomes" id="UP000000529"/>
    </source>
</evidence>
<protein>
    <submittedName>
        <fullName evidence="2">Uncharacterized protein</fullName>
    </submittedName>
</protein>
<name>A0A2P9HAW5_PARUW</name>
<reference evidence="2 3" key="1">
    <citation type="journal article" date="2004" name="Science">
        <title>Illuminating the evolutionary history of chlamydiae.</title>
        <authorList>
            <person name="Horn M."/>
            <person name="Collingro A."/>
            <person name="Schmitz-Esser S."/>
            <person name="Beier C.L."/>
            <person name="Purkhold U."/>
            <person name="Fartmann B."/>
            <person name="Brandt P."/>
            <person name="Nyakatura G.J."/>
            <person name="Droege M."/>
            <person name="Frishman D."/>
            <person name="Rattei T."/>
            <person name="Mewes H."/>
            <person name="Wagner M."/>
        </authorList>
    </citation>
    <scope>NUCLEOTIDE SEQUENCE [LARGE SCALE GENOMIC DNA]</scope>
    <source>
        <strain evidence="2 3">UWE25</strain>
    </source>
</reference>
<dbReference type="STRING" id="264201.pc1435"/>
<accession>A0A2P9HAW5</accession>
<feature type="signal peptide" evidence="1">
    <location>
        <begin position="1"/>
        <end position="18"/>
    </location>
</feature>
<proteinExistence type="predicted"/>
<organism evidence="2 3">
    <name type="scientific">Protochlamydia amoebophila (strain UWE25)</name>
    <dbReference type="NCBI Taxonomy" id="264201"/>
    <lineage>
        <taxon>Bacteria</taxon>
        <taxon>Pseudomonadati</taxon>
        <taxon>Chlamydiota</taxon>
        <taxon>Chlamydiia</taxon>
        <taxon>Parachlamydiales</taxon>
        <taxon>Parachlamydiaceae</taxon>
        <taxon>Candidatus Protochlamydia</taxon>
    </lineage>
</organism>
<sequence length="238" mass="27372">MVKQQWIFLLFYTFPCVASMQTAKQAGQSWGKDQASLACDSGKKIRSDDFLTTDEKKQAFDAKAAEKKMKQRDIPSSETIDFLTSQEVQNNQNHRSFHEEENFFQISEKIFANQTPELPAEKDKEEEQKIYTCKQAGDPFIINTERTLKVSIHPFPAQEAKICLGHKKIAIVKKIGDFPTSIKKLEQSYRNDPAIDPSSVQIICFKVKAQHYFVQVSYHHFENVEGCDHCQMIQKKGE</sequence>
<dbReference type="KEGG" id="pcu:PC_RS06905"/>
<dbReference type="AlphaFoldDB" id="A0A2P9HAW5"/>
<gene>
    <name evidence="2" type="ORF">PC_RS06905</name>
</gene>
<dbReference type="Proteomes" id="UP000000529">
    <property type="component" value="Chromosome"/>
</dbReference>
<keyword evidence="1" id="KW-0732">Signal</keyword>
<dbReference type="EMBL" id="BX908798">
    <property type="protein sequence ID" value="SPJ31867.1"/>
    <property type="molecule type" value="Genomic_DNA"/>
</dbReference>